<evidence type="ECO:0000313" key="2">
    <source>
        <dbReference type="Proteomes" id="UP001597186"/>
    </source>
</evidence>
<gene>
    <name evidence="1" type="ORF">ACFTOW_07115</name>
</gene>
<comment type="caution">
    <text evidence="1">The sequence shown here is derived from an EMBL/GenBank/DDBJ whole genome shotgun (WGS) entry which is preliminary data.</text>
</comment>
<keyword evidence="2" id="KW-1185">Reference proteome</keyword>
<organism evidence="1 2">
    <name type="scientific">Lacimonas salitolerans</name>
    <dbReference type="NCBI Taxonomy" id="1323750"/>
    <lineage>
        <taxon>Bacteria</taxon>
        <taxon>Pseudomonadati</taxon>
        <taxon>Pseudomonadota</taxon>
        <taxon>Alphaproteobacteria</taxon>
        <taxon>Rhodobacterales</taxon>
        <taxon>Paracoccaceae</taxon>
        <taxon>Lacimonas</taxon>
    </lineage>
</organism>
<protein>
    <submittedName>
        <fullName evidence="1">Uncharacterized protein</fullName>
    </submittedName>
</protein>
<dbReference type="EMBL" id="JBHUDD010000046">
    <property type="protein sequence ID" value="MFD1509169.1"/>
    <property type="molecule type" value="Genomic_DNA"/>
</dbReference>
<reference evidence="2" key="1">
    <citation type="journal article" date="2019" name="Int. J. Syst. Evol. Microbiol.">
        <title>The Global Catalogue of Microorganisms (GCM) 10K type strain sequencing project: providing services to taxonomists for standard genome sequencing and annotation.</title>
        <authorList>
            <consortium name="The Broad Institute Genomics Platform"/>
            <consortium name="The Broad Institute Genome Sequencing Center for Infectious Disease"/>
            <person name="Wu L."/>
            <person name="Ma J."/>
        </authorList>
    </citation>
    <scope>NUCLEOTIDE SEQUENCE [LARGE SCALE GENOMIC DNA]</scope>
    <source>
        <strain evidence="2">CGMCC 1.12477</strain>
    </source>
</reference>
<proteinExistence type="predicted"/>
<accession>A0ABW4EG76</accession>
<dbReference type="RefSeq" id="WP_379914369.1">
    <property type="nucleotide sequence ID" value="NZ_JBHUDD010000046.1"/>
</dbReference>
<dbReference type="Proteomes" id="UP001597186">
    <property type="component" value="Unassembled WGS sequence"/>
</dbReference>
<sequence length="163" mass="16633">MSGLEWLVLFAIGLPVALIATDSPGYDDDAFEERADADRLAEDAYTVETGKAQMAEFLAAEDDDAVIAAFAGVDMLEGGAAIDLTPDAASHDAPAGGDTTTVEGFDAAEDVLVVPVPEGEAPTLVSQSVQDDTLTVTFSNGSSVVLPGVTAPISPDSVVFVDA</sequence>
<evidence type="ECO:0000313" key="1">
    <source>
        <dbReference type="EMBL" id="MFD1509169.1"/>
    </source>
</evidence>
<name>A0ABW4EG76_9RHOB</name>